<name>A0ABY2XLU3_9GAMM</name>
<keyword evidence="1" id="KW-0472">Membrane</keyword>
<sequence length="102" mass="11361">MQPPQRRPAPRRPAPGLYPLVMMLLAANLSLRWLPASSLPWRWLVLLHGITAALTMLLIGLSFVRLPPRHGPLWLVVAASLLWLALLIALHGRARLGLDWGV</sequence>
<dbReference type="EMBL" id="VCQT01000026">
    <property type="protein sequence ID" value="TMW13211.1"/>
    <property type="molecule type" value="Genomic_DNA"/>
</dbReference>
<keyword evidence="3" id="KW-1185">Reference proteome</keyword>
<evidence type="ECO:0000313" key="2">
    <source>
        <dbReference type="EMBL" id="TMW13211.1"/>
    </source>
</evidence>
<dbReference type="Proteomes" id="UP000739180">
    <property type="component" value="Unassembled WGS sequence"/>
</dbReference>
<dbReference type="RefSeq" id="WP_138772054.1">
    <property type="nucleotide sequence ID" value="NZ_JBHSSX010000076.1"/>
</dbReference>
<accession>A0ABY2XLU3</accession>
<feature type="transmembrane region" description="Helical" evidence="1">
    <location>
        <begin position="16"/>
        <end position="35"/>
    </location>
</feature>
<protein>
    <recommendedName>
        <fullName evidence="4">DUF2306 domain-containing protein</fullName>
    </recommendedName>
</protein>
<evidence type="ECO:0000313" key="3">
    <source>
        <dbReference type="Proteomes" id="UP000739180"/>
    </source>
</evidence>
<feature type="transmembrane region" description="Helical" evidence="1">
    <location>
        <begin position="73"/>
        <end position="92"/>
    </location>
</feature>
<keyword evidence="1" id="KW-0812">Transmembrane</keyword>
<evidence type="ECO:0000256" key="1">
    <source>
        <dbReference type="SAM" id="Phobius"/>
    </source>
</evidence>
<gene>
    <name evidence="2" type="ORF">FGS76_07745</name>
</gene>
<reference evidence="2 3" key="1">
    <citation type="submission" date="2019-05" db="EMBL/GenBank/DDBJ databases">
        <title>Genome of Alcanivorax gelatiniphagus, an oil degrading marine bacteria.</title>
        <authorList>
            <person name="Kwon K.K."/>
        </authorList>
    </citation>
    <scope>NUCLEOTIDE SEQUENCE [LARGE SCALE GENOMIC DNA]</scope>
    <source>
        <strain evidence="2 3">MEBiC 08158</strain>
    </source>
</reference>
<keyword evidence="1" id="KW-1133">Transmembrane helix</keyword>
<feature type="transmembrane region" description="Helical" evidence="1">
    <location>
        <begin position="41"/>
        <end position="61"/>
    </location>
</feature>
<comment type="caution">
    <text evidence="2">The sequence shown here is derived from an EMBL/GenBank/DDBJ whole genome shotgun (WGS) entry which is preliminary data.</text>
</comment>
<organism evidence="2 3">
    <name type="scientific">Alloalcanivorax gelatiniphagus</name>
    <dbReference type="NCBI Taxonomy" id="1194167"/>
    <lineage>
        <taxon>Bacteria</taxon>
        <taxon>Pseudomonadati</taxon>
        <taxon>Pseudomonadota</taxon>
        <taxon>Gammaproteobacteria</taxon>
        <taxon>Oceanospirillales</taxon>
        <taxon>Alcanivoracaceae</taxon>
        <taxon>Alloalcanivorax</taxon>
    </lineage>
</organism>
<proteinExistence type="predicted"/>
<evidence type="ECO:0008006" key="4">
    <source>
        <dbReference type="Google" id="ProtNLM"/>
    </source>
</evidence>